<feature type="compositionally biased region" description="Polar residues" evidence="1">
    <location>
        <begin position="125"/>
        <end position="141"/>
    </location>
</feature>
<feature type="transmembrane region" description="Helical" evidence="2">
    <location>
        <begin position="6"/>
        <end position="25"/>
    </location>
</feature>
<evidence type="ECO:0000256" key="1">
    <source>
        <dbReference type="SAM" id="MobiDB-lite"/>
    </source>
</evidence>
<comment type="caution">
    <text evidence="3">The sequence shown here is derived from an EMBL/GenBank/DDBJ whole genome shotgun (WGS) entry which is preliminary data.</text>
</comment>
<feature type="region of interest" description="Disordered" evidence="1">
    <location>
        <begin position="122"/>
        <end position="141"/>
    </location>
</feature>
<accession>A0ABT4BS68</accession>
<sequence>MYQQIINALVPVLITAFTGVLVAIVKAVGNAGVQLIEEKAKAVKAKAGADKYDQYMKYAWSAWNMTDENFRITPALEKTFAAKQAEFEVQIKKLIPGITDEEIEMLRQAVAGEVNKGREAIEATASDTPGNGAEVNTTPAA</sequence>
<name>A0ABT4BS68_9FIRM</name>
<organism evidence="3 4">
    <name type="scientific">Caproiciproducens galactitolivorans</name>
    <dbReference type="NCBI Taxonomy" id="642589"/>
    <lineage>
        <taxon>Bacteria</taxon>
        <taxon>Bacillati</taxon>
        <taxon>Bacillota</taxon>
        <taxon>Clostridia</taxon>
        <taxon>Eubacteriales</taxon>
        <taxon>Acutalibacteraceae</taxon>
        <taxon>Caproiciproducens</taxon>
    </lineage>
</organism>
<dbReference type="RefSeq" id="WP_268057746.1">
    <property type="nucleotide sequence ID" value="NZ_JAPOHA010000004.1"/>
</dbReference>
<evidence type="ECO:0000313" key="4">
    <source>
        <dbReference type="Proteomes" id="UP001082703"/>
    </source>
</evidence>
<keyword evidence="2" id="KW-0812">Transmembrane</keyword>
<evidence type="ECO:0000256" key="2">
    <source>
        <dbReference type="SAM" id="Phobius"/>
    </source>
</evidence>
<protein>
    <submittedName>
        <fullName evidence="3">Uncharacterized protein</fullName>
    </submittedName>
</protein>
<keyword evidence="4" id="KW-1185">Reference proteome</keyword>
<gene>
    <name evidence="3" type="ORF">OUY18_05580</name>
</gene>
<dbReference type="EMBL" id="JAPOHA010000004">
    <property type="protein sequence ID" value="MCY1713724.1"/>
    <property type="molecule type" value="Genomic_DNA"/>
</dbReference>
<reference evidence="3 4" key="1">
    <citation type="submission" date="2022-11" db="EMBL/GenBank/DDBJ databases">
        <authorList>
            <person name="Caiyu Z."/>
        </authorList>
    </citation>
    <scope>NUCLEOTIDE SEQUENCE [LARGE SCALE GENOMIC DNA]</scope>
    <source>
        <strain evidence="3 4">YR-4</strain>
    </source>
</reference>
<keyword evidence="2" id="KW-1133">Transmembrane helix</keyword>
<dbReference type="Proteomes" id="UP001082703">
    <property type="component" value="Unassembled WGS sequence"/>
</dbReference>
<keyword evidence="2" id="KW-0472">Membrane</keyword>
<evidence type="ECO:0000313" key="3">
    <source>
        <dbReference type="EMBL" id="MCY1713724.1"/>
    </source>
</evidence>
<proteinExistence type="predicted"/>